<proteinExistence type="predicted"/>
<protein>
    <submittedName>
        <fullName evidence="3">Uncharacterized protein</fullName>
    </submittedName>
</protein>
<evidence type="ECO:0000313" key="2">
    <source>
        <dbReference type="EMBL" id="KAJ1101028.1"/>
    </source>
</evidence>
<evidence type="ECO:0000313" key="3">
    <source>
        <dbReference type="EMBL" id="KAJ1101034.1"/>
    </source>
</evidence>
<organism evidence="3 4">
    <name type="scientific">Pleurodeles waltl</name>
    <name type="common">Iberian ribbed newt</name>
    <dbReference type="NCBI Taxonomy" id="8319"/>
    <lineage>
        <taxon>Eukaryota</taxon>
        <taxon>Metazoa</taxon>
        <taxon>Chordata</taxon>
        <taxon>Craniata</taxon>
        <taxon>Vertebrata</taxon>
        <taxon>Euteleostomi</taxon>
        <taxon>Amphibia</taxon>
        <taxon>Batrachia</taxon>
        <taxon>Caudata</taxon>
        <taxon>Salamandroidea</taxon>
        <taxon>Salamandridae</taxon>
        <taxon>Pleurodelinae</taxon>
        <taxon>Pleurodeles</taxon>
    </lineage>
</organism>
<keyword evidence="4" id="KW-1185">Reference proteome</keyword>
<sequence length="111" mass="11681">MDTPRASHLQGIGSRHSLLLRGNRGSRHVSGLAPPSSSHRVRLSSDAGAGSLRGSGWPPGPCPKRQAKRPVSVGRGLPRKESAPTPNAHIDIAQLARISARTWIGAAPKAY</sequence>
<evidence type="ECO:0000256" key="1">
    <source>
        <dbReference type="SAM" id="MobiDB-lite"/>
    </source>
</evidence>
<dbReference type="Proteomes" id="UP001066276">
    <property type="component" value="Chromosome 10"/>
</dbReference>
<dbReference type="AlphaFoldDB" id="A0AAV7MCZ0"/>
<name>A0AAV7MCZ0_PLEWA</name>
<dbReference type="EMBL" id="JANPWB010000014">
    <property type="protein sequence ID" value="KAJ1101034.1"/>
    <property type="molecule type" value="Genomic_DNA"/>
</dbReference>
<evidence type="ECO:0000313" key="4">
    <source>
        <dbReference type="Proteomes" id="UP001066276"/>
    </source>
</evidence>
<gene>
    <name evidence="2" type="ORF">NDU88_006102</name>
    <name evidence="3" type="ORF">NDU88_006108</name>
</gene>
<comment type="caution">
    <text evidence="3">The sequence shown here is derived from an EMBL/GenBank/DDBJ whole genome shotgun (WGS) entry which is preliminary data.</text>
</comment>
<accession>A0AAV7MCZ0</accession>
<feature type="region of interest" description="Disordered" evidence="1">
    <location>
        <begin position="1"/>
        <end position="86"/>
    </location>
</feature>
<reference evidence="3" key="1">
    <citation type="journal article" date="2022" name="bioRxiv">
        <title>Sequencing and chromosome-scale assembly of the giantPleurodeles waltlgenome.</title>
        <authorList>
            <person name="Brown T."/>
            <person name="Elewa A."/>
            <person name="Iarovenko S."/>
            <person name="Subramanian E."/>
            <person name="Araus A.J."/>
            <person name="Petzold A."/>
            <person name="Susuki M."/>
            <person name="Suzuki K.-i.T."/>
            <person name="Hayashi T."/>
            <person name="Toyoda A."/>
            <person name="Oliveira C."/>
            <person name="Osipova E."/>
            <person name="Leigh N.D."/>
            <person name="Simon A."/>
            <person name="Yun M.H."/>
        </authorList>
    </citation>
    <scope>NUCLEOTIDE SEQUENCE</scope>
    <source>
        <strain evidence="3">20211129_DDA</strain>
        <tissue evidence="3">Liver</tissue>
    </source>
</reference>
<dbReference type="EMBL" id="JANPWB010000014">
    <property type="protein sequence ID" value="KAJ1101028.1"/>
    <property type="molecule type" value="Genomic_DNA"/>
</dbReference>